<dbReference type="Pfam" id="PF10009">
    <property type="entry name" value="DUF2252"/>
    <property type="match status" value="1"/>
</dbReference>
<evidence type="ECO:0000313" key="2">
    <source>
        <dbReference type="Proteomes" id="UP001432128"/>
    </source>
</evidence>
<dbReference type="InterPro" id="IPR018721">
    <property type="entry name" value="DUF2252"/>
</dbReference>
<name>A0AAU4JY71_9NOCA</name>
<dbReference type="AlphaFoldDB" id="A0AAU4JY71"/>
<protein>
    <submittedName>
        <fullName evidence="1">DUF2252 domain-containing protein</fullName>
    </submittedName>
</protein>
<dbReference type="EMBL" id="CP108021">
    <property type="protein sequence ID" value="WUM18697.1"/>
    <property type="molecule type" value="Genomic_DNA"/>
</dbReference>
<dbReference type="PANTHER" id="PTHR39441:SF1">
    <property type="entry name" value="DUF2252 DOMAIN-CONTAINING PROTEIN"/>
    <property type="match status" value="1"/>
</dbReference>
<dbReference type="RefSeq" id="WP_328856294.1">
    <property type="nucleotide sequence ID" value="NZ_CP108021.1"/>
</dbReference>
<keyword evidence="2" id="KW-1185">Reference proteome</keyword>
<evidence type="ECO:0000313" key="1">
    <source>
        <dbReference type="EMBL" id="WUM18697.1"/>
    </source>
</evidence>
<dbReference type="KEGG" id="whr:OG579_13220"/>
<organism evidence="1 2">
    <name type="scientific">Williamsia herbipolensis</name>
    <dbReference type="NCBI Taxonomy" id="1603258"/>
    <lineage>
        <taxon>Bacteria</taxon>
        <taxon>Bacillati</taxon>
        <taxon>Actinomycetota</taxon>
        <taxon>Actinomycetes</taxon>
        <taxon>Mycobacteriales</taxon>
        <taxon>Nocardiaceae</taxon>
        <taxon>Williamsia</taxon>
    </lineage>
</organism>
<sequence length="461" mass="50655">MPFHRFLERHDHDESFAMGKAMRETRGRSTLAQAPSGERDLIDLVRRQHEGRIAELIPLRIERMSESPFAFFRATADIMATDLSSIPVTGIDVVISGDAHIGNFGFYASPERRILFDLNDFDESGVGPWEWDVKRLVTSAVLCARADGADRDDQAELAADAAQAYRRALRVAGSQSVIDRYYTSVDAEVLADNAGGVVADVIDSALVKARRRTANSIVDKITEIGPDDRRRITPDPPIVVPLSAQHPERIELAGQRVDEIFDHYLSSVRTDVALLLSQFEIVDVARRVVGVGSVGNVALIVLLQGPSDEPMVLQLKQAAPSVLETNGGLTSVIPETEHTPTDARDAIRVVASAHVLQANSDPFLGWTASREGAFYWRQFRDMKGSIDATDLKARELRRYSELCARLLARSHSQSPAFAQIAGYLGKNDTADTAIARWAVDYADQVDRDHAEFLVAAADGVI</sequence>
<proteinExistence type="predicted"/>
<dbReference type="PANTHER" id="PTHR39441">
    <property type="entry name" value="DUF2252 DOMAIN-CONTAINING PROTEIN"/>
    <property type="match status" value="1"/>
</dbReference>
<reference evidence="1 2" key="1">
    <citation type="submission" date="2022-10" db="EMBL/GenBank/DDBJ databases">
        <title>The complete genomes of actinobacterial strains from the NBC collection.</title>
        <authorList>
            <person name="Joergensen T.S."/>
            <person name="Alvarez Arevalo M."/>
            <person name="Sterndorff E.B."/>
            <person name="Faurdal D."/>
            <person name="Vuksanovic O."/>
            <person name="Mourched A.-S."/>
            <person name="Charusanti P."/>
            <person name="Shaw S."/>
            <person name="Blin K."/>
            <person name="Weber T."/>
        </authorList>
    </citation>
    <scope>NUCLEOTIDE SEQUENCE [LARGE SCALE GENOMIC DNA]</scope>
    <source>
        <strain evidence="1 2">NBC_00319</strain>
    </source>
</reference>
<accession>A0AAU4JY71</accession>
<gene>
    <name evidence="1" type="ORF">OG579_13220</name>
</gene>
<dbReference type="Proteomes" id="UP001432128">
    <property type="component" value="Chromosome"/>
</dbReference>